<dbReference type="EMBL" id="QOIL01000016">
    <property type="protein sequence ID" value="RCG27221.1"/>
    <property type="molecule type" value="Genomic_DNA"/>
</dbReference>
<dbReference type="AlphaFoldDB" id="A0A367FAD0"/>
<accession>A0A367FAD0</accession>
<keyword evidence="1" id="KW-0255">Endonuclease</keyword>
<organism evidence="1 2">
    <name type="scientific">Sphaerisporangium album</name>
    <dbReference type="NCBI Taxonomy" id="509200"/>
    <lineage>
        <taxon>Bacteria</taxon>
        <taxon>Bacillati</taxon>
        <taxon>Actinomycetota</taxon>
        <taxon>Actinomycetes</taxon>
        <taxon>Streptosporangiales</taxon>
        <taxon>Streptosporangiaceae</taxon>
        <taxon>Sphaerisporangium</taxon>
    </lineage>
</organism>
<proteinExistence type="predicted"/>
<evidence type="ECO:0000313" key="2">
    <source>
        <dbReference type="Proteomes" id="UP000253094"/>
    </source>
</evidence>
<dbReference type="OrthoDB" id="3732358at2"/>
<dbReference type="RefSeq" id="WP_114031560.1">
    <property type="nucleotide sequence ID" value="NZ_QOIL01000016.1"/>
</dbReference>
<reference evidence="1 2" key="1">
    <citation type="submission" date="2018-06" db="EMBL/GenBank/DDBJ databases">
        <title>Sphaerisporangium craniellae sp. nov., isolated from a marine sponge in the South China Sea.</title>
        <authorList>
            <person name="Li L."/>
        </authorList>
    </citation>
    <scope>NUCLEOTIDE SEQUENCE [LARGE SCALE GENOMIC DNA]</scope>
    <source>
        <strain evidence="1 2">CCTCC AA 208026</strain>
    </source>
</reference>
<dbReference type="GO" id="GO:0004519">
    <property type="term" value="F:endonuclease activity"/>
    <property type="evidence" value="ECO:0007669"/>
    <property type="project" value="UniProtKB-KW"/>
</dbReference>
<keyword evidence="1" id="KW-0540">Nuclease</keyword>
<keyword evidence="1" id="KW-0378">Hydrolase</keyword>
<keyword evidence="2" id="KW-1185">Reference proteome</keyword>
<dbReference type="InterPro" id="IPR044925">
    <property type="entry name" value="His-Me_finger_sf"/>
</dbReference>
<evidence type="ECO:0000313" key="1">
    <source>
        <dbReference type="EMBL" id="RCG27221.1"/>
    </source>
</evidence>
<protein>
    <submittedName>
        <fullName evidence="1">HNH endonuclease</fullName>
    </submittedName>
</protein>
<gene>
    <name evidence="1" type="ORF">DQ384_26235</name>
</gene>
<name>A0A367FAD0_9ACTN</name>
<sequence length="162" mass="18439">MTNIDLLPPRITSKFRIDAETGCWRWTGSKARGGYGQLWIAAKKGWRKAHQVTYELLIGPIPDGLELDHLCHTRDRDCPGGTNCRHRCCVNPTHLEPVTHAENLRRGGGVERAAELRRAITHCPQNHPYDEVNTHRNPSGSRVCRTCKREAMRRVRARKKAS</sequence>
<comment type="caution">
    <text evidence="1">The sequence shown here is derived from an EMBL/GenBank/DDBJ whole genome shotgun (WGS) entry which is preliminary data.</text>
</comment>
<dbReference type="Proteomes" id="UP000253094">
    <property type="component" value="Unassembled WGS sequence"/>
</dbReference>
<dbReference type="SUPFAM" id="SSF54060">
    <property type="entry name" value="His-Me finger endonucleases"/>
    <property type="match status" value="1"/>
</dbReference>